<comment type="caution">
    <text evidence="9">The sequence shown here is derived from an EMBL/GenBank/DDBJ whole genome shotgun (WGS) entry which is preliminary data.</text>
</comment>
<evidence type="ECO:0000256" key="5">
    <source>
        <dbReference type="ARBA" id="ARBA00022989"/>
    </source>
</evidence>
<protein>
    <submittedName>
        <fullName evidence="9">Undecaprenyl-phosphate N-acetylglucosaminyl 1-phosphate transferase</fullName>
        <ecNumber evidence="9">2.7.8.33</ecNumber>
    </submittedName>
</protein>
<evidence type="ECO:0000313" key="9">
    <source>
        <dbReference type="EMBL" id="CAG9608477.1"/>
    </source>
</evidence>
<name>A0A9C7LAI3_9BACI</name>
<feature type="transmembrane region" description="Helical" evidence="8">
    <location>
        <begin position="204"/>
        <end position="224"/>
    </location>
</feature>
<dbReference type="PANTHER" id="PTHR22926:SF3">
    <property type="entry name" value="UNDECAPRENYL-PHOSPHATE ALPHA-N-ACETYLGLUCOSAMINYL 1-PHOSPHATE TRANSFERASE"/>
    <property type="match status" value="1"/>
</dbReference>
<dbReference type="RefSeq" id="WP_230496712.1">
    <property type="nucleotide sequence ID" value="NZ_CAKJTG010000010.1"/>
</dbReference>
<keyword evidence="3 9" id="KW-0808">Transferase</keyword>
<feature type="binding site" evidence="7">
    <location>
        <position position="208"/>
    </location>
    <ligand>
        <name>Mg(2+)</name>
        <dbReference type="ChEBI" id="CHEBI:18420"/>
    </ligand>
</feature>
<feature type="transmembrane region" description="Helical" evidence="8">
    <location>
        <begin position="179"/>
        <end position="197"/>
    </location>
</feature>
<comment type="cofactor">
    <cofactor evidence="7">
        <name>Mg(2+)</name>
        <dbReference type="ChEBI" id="CHEBI:18420"/>
    </cofactor>
</comment>
<keyword evidence="10" id="KW-1185">Reference proteome</keyword>
<dbReference type="GO" id="GO:0071555">
    <property type="term" value="P:cell wall organization"/>
    <property type="evidence" value="ECO:0007669"/>
    <property type="project" value="TreeGrafter"/>
</dbReference>
<feature type="transmembrane region" description="Helical" evidence="8">
    <location>
        <begin position="128"/>
        <end position="148"/>
    </location>
</feature>
<dbReference type="GO" id="GO:0044038">
    <property type="term" value="P:cell wall macromolecule biosynthetic process"/>
    <property type="evidence" value="ECO:0007669"/>
    <property type="project" value="TreeGrafter"/>
</dbReference>
<dbReference type="GO" id="GO:0036380">
    <property type="term" value="F:UDP-N-acetylglucosamine-undecaprenyl-phosphate N-acetylglucosaminephosphotransferase activity"/>
    <property type="evidence" value="ECO:0007669"/>
    <property type="project" value="UniProtKB-EC"/>
</dbReference>
<feature type="transmembrane region" description="Helical" evidence="8">
    <location>
        <begin position="155"/>
        <end position="173"/>
    </location>
</feature>
<dbReference type="GO" id="GO:0005886">
    <property type="term" value="C:plasma membrane"/>
    <property type="evidence" value="ECO:0007669"/>
    <property type="project" value="UniProtKB-SubCell"/>
</dbReference>
<accession>A0A9C7LAI3</accession>
<gene>
    <name evidence="9" type="primary">tagO</name>
    <name evidence="9" type="ORF">NEOCIP111885_02171</name>
</gene>
<evidence type="ECO:0000256" key="1">
    <source>
        <dbReference type="ARBA" id="ARBA00004651"/>
    </source>
</evidence>
<dbReference type="PROSITE" id="PS01348">
    <property type="entry name" value="MRAY_2"/>
    <property type="match status" value="1"/>
</dbReference>
<evidence type="ECO:0000256" key="4">
    <source>
        <dbReference type="ARBA" id="ARBA00022692"/>
    </source>
</evidence>
<evidence type="ECO:0000256" key="7">
    <source>
        <dbReference type="PIRSR" id="PIRSR600715-1"/>
    </source>
</evidence>
<dbReference type="AlphaFoldDB" id="A0A9C7LAI3"/>
<dbReference type="GO" id="GO:0046872">
    <property type="term" value="F:metal ion binding"/>
    <property type="evidence" value="ECO:0007669"/>
    <property type="project" value="UniProtKB-KW"/>
</dbReference>
<feature type="transmembrane region" description="Helical" evidence="8">
    <location>
        <begin position="68"/>
        <end position="85"/>
    </location>
</feature>
<dbReference type="InterPro" id="IPR000715">
    <property type="entry name" value="Glycosyl_transferase_4"/>
</dbReference>
<feature type="transmembrane region" description="Helical" evidence="8">
    <location>
        <begin position="230"/>
        <end position="253"/>
    </location>
</feature>
<dbReference type="GO" id="GO:0009103">
    <property type="term" value="P:lipopolysaccharide biosynthetic process"/>
    <property type="evidence" value="ECO:0007669"/>
    <property type="project" value="TreeGrafter"/>
</dbReference>
<evidence type="ECO:0000256" key="8">
    <source>
        <dbReference type="SAM" id="Phobius"/>
    </source>
</evidence>
<evidence type="ECO:0000256" key="2">
    <source>
        <dbReference type="ARBA" id="ARBA00022475"/>
    </source>
</evidence>
<evidence type="ECO:0000256" key="6">
    <source>
        <dbReference type="ARBA" id="ARBA00023136"/>
    </source>
</evidence>
<dbReference type="Pfam" id="PF00953">
    <property type="entry name" value="Glycos_transf_4"/>
    <property type="match status" value="1"/>
</dbReference>
<sequence length="353" mass="38380">MFYLTLVICLVASILITPMVKKLAFKIGATDKPNQRKVHQKIMPRLGGLAIYLSFIIGLLILRPESTYAIPIVLGSIIIVITGILDDMIELSAKIKFIAQIAAALIVVMYGGIQVEFINLPFGGVVEFGYLSIPLTVIWIVGVTNAINLIDGLDGLAAGVSSIALITIAGMAIIMGDGFVVAVASIVLASTLGFLVYNFHPAKIFMGDTGALFLGYIISVLSLLGFKNVALISFVVPVIILGVPISDTFFAIIRRIVNKKPLSAPDKSHLHHCLLRLGYTHRQTVLIIYAMAAFFGLTAVIFSQAKVWGSFVVVAVLLLMIEVFAEKIGLMGHNHRPLLKLYREIRYSTVKDR</sequence>
<keyword evidence="7" id="KW-0479">Metal-binding</keyword>
<organism evidence="9 10">
    <name type="scientific">Pseudoneobacillus rhizosphaerae</name>
    <dbReference type="NCBI Taxonomy" id="2880968"/>
    <lineage>
        <taxon>Bacteria</taxon>
        <taxon>Bacillati</taxon>
        <taxon>Bacillota</taxon>
        <taxon>Bacilli</taxon>
        <taxon>Bacillales</taxon>
        <taxon>Bacillaceae</taxon>
        <taxon>Pseudoneobacillus</taxon>
    </lineage>
</organism>
<keyword evidence="6 8" id="KW-0472">Membrane</keyword>
<feature type="binding site" evidence="7">
    <location>
        <position position="148"/>
    </location>
    <ligand>
        <name>Mg(2+)</name>
        <dbReference type="ChEBI" id="CHEBI:18420"/>
    </ligand>
</feature>
<dbReference type="Proteomes" id="UP000789845">
    <property type="component" value="Unassembled WGS sequence"/>
</dbReference>
<feature type="transmembrane region" description="Helical" evidence="8">
    <location>
        <begin position="46"/>
        <end position="62"/>
    </location>
</feature>
<evidence type="ECO:0000256" key="3">
    <source>
        <dbReference type="ARBA" id="ARBA00022679"/>
    </source>
</evidence>
<feature type="transmembrane region" description="Helical" evidence="8">
    <location>
        <begin position="97"/>
        <end position="122"/>
    </location>
</feature>
<feature type="transmembrane region" description="Helical" evidence="8">
    <location>
        <begin position="284"/>
        <end position="302"/>
    </location>
</feature>
<keyword evidence="4 8" id="KW-0812">Transmembrane</keyword>
<proteinExistence type="predicted"/>
<keyword evidence="2" id="KW-1003">Cell membrane</keyword>
<dbReference type="EMBL" id="CAKJTG010000010">
    <property type="protein sequence ID" value="CAG9608477.1"/>
    <property type="molecule type" value="Genomic_DNA"/>
</dbReference>
<feature type="transmembrane region" description="Helical" evidence="8">
    <location>
        <begin position="6"/>
        <end position="25"/>
    </location>
</feature>
<feature type="transmembrane region" description="Helical" evidence="8">
    <location>
        <begin position="308"/>
        <end position="325"/>
    </location>
</feature>
<dbReference type="EC" id="2.7.8.33" evidence="9"/>
<dbReference type="InterPro" id="IPR018480">
    <property type="entry name" value="PNAcMuramoyl-5peptid_Trfase_CS"/>
</dbReference>
<dbReference type="PANTHER" id="PTHR22926">
    <property type="entry name" value="PHOSPHO-N-ACETYLMURAMOYL-PENTAPEPTIDE-TRANSFERASE"/>
    <property type="match status" value="1"/>
</dbReference>
<comment type="subcellular location">
    <subcellularLocation>
        <location evidence="1">Cell membrane</location>
        <topology evidence="1">Multi-pass membrane protein</topology>
    </subcellularLocation>
</comment>
<reference evidence="9" key="1">
    <citation type="submission" date="2021-10" db="EMBL/GenBank/DDBJ databases">
        <authorList>
            <person name="Criscuolo A."/>
        </authorList>
    </citation>
    <scope>NUCLEOTIDE SEQUENCE</scope>
    <source>
        <strain evidence="9">CIP111885</strain>
    </source>
</reference>
<dbReference type="CDD" id="cd06853">
    <property type="entry name" value="GT_WecA_like"/>
    <property type="match status" value="1"/>
</dbReference>
<evidence type="ECO:0000313" key="10">
    <source>
        <dbReference type="Proteomes" id="UP000789845"/>
    </source>
</evidence>
<keyword evidence="7" id="KW-0460">Magnesium</keyword>
<keyword evidence="5 8" id="KW-1133">Transmembrane helix</keyword>